<dbReference type="Pfam" id="PF12741">
    <property type="entry name" value="SusD-like"/>
    <property type="match status" value="1"/>
</dbReference>
<dbReference type="SUPFAM" id="SSF48452">
    <property type="entry name" value="TPR-like"/>
    <property type="match status" value="1"/>
</dbReference>
<reference evidence="2 3" key="1">
    <citation type="journal article" date="2015" name="Int. J. Syst. Evol. Microbiol.">
        <title>Mariniphaga sediminis sp. nov., isolated from coastal sediment.</title>
        <authorList>
            <person name="Wang F.Q."/>
            <person name="Shen Q.Y."/>
            <person name="Chen G.J."/>
            <person name="Du Z.J."/>
        </authorList>
    </citation>
    <scope>NUCLEOTIDE SEQUENCE [LARGE SCALE GENOMIC DNA]</scope>
    <source>
        <strain evidence="2 3">SY21</strain>
    </source>
</reference>
<keyword evidence="1" id="KW-0732">Signal</keyword>
<dbReference type="EMBL" id="QWET01000001">
    <property type="protein sequence ID" value="RIH66900.1"/>
    <property type="molecule type" value="Genomic_DNA"/>
</dbReference>
<keyword evidence="2" id="KW-0449">Lipoprotein</keyword>
<dbReference type="AlphaFoldDB" id="A0A399DA25"/>
<name>A0A399DA25_9BACT</name>
<dbReference type="Gene3D" id="1.25.40.390">
    <property type="match status" value="1"/>
</dbReference>
<evidence type="ECO:0000313" key="2">
    <source>
        <dbReference type="EMBL" id="RIH66900.1"/>
    </source>
</evidence>
<organism evidence="2 3">
    <name type="scientific">Mariniphaga sediminis</name>
    <dbReference type="NCBI Taxonomy" id="1628158"/>
    <lineage>
        <taxon>Bacteria</taxon>
        <taxon>Pseudomonadati</taxon>
        <taxon>Bacteroidota</taxon>
        <taxon>Bacteroidia</taxon>
        <taxon>Marinilabiliales</taxon>
        <taxon>Prolixibacteraceae</taxon>
        <taxon>Mariniphaga</taxon>
    </lineage>
</organism>
<feature type="signal peptide" evidence="1">
    <location>
        <begin position="1"/>
        <end position="27"/>
    </location>
</feature>
<keyword evidence="3" id="KW-1185">Reference proteome</keyword>
<evidence type="ECO:0000256" key="1">
    <source>
        <dbReference type="SAM" id="SignalP"/>
    </source>
</evidence>
<accession>A0A399DA25</accession>
<dbReference type="OrthoDB" id="1387301at2"/>
<gene>
    <name evidence="2" type="ORF">D1164_00240</name>
</gene>
<comment type="caution">
    <text evidence="2">The sequence shown here is derived from an EMBL/GenBank/DDBJ whole genome shotgun (WGS) entry which is preliminary data.</text>
</comment>
<sequence length="540" mass="61086">MNKNISNRLTKKLCYIFIVLVVSYSCTDNFEEINTNKTQLMAIGPKEYAELFAFGVHEGLSWTTTDNMSRMSSTLVSNNCGYISCGIQSYDQYMQGVGWQDAGFHDVYSQSLPAILSIMSDAERKGDMVSYSLAQIWKVFQLQRATDIWGSVPYTEAGSGKEAVAYDNQRDIYYMMFEELASAMDILKGELASNPGLTVFGPGDKIYAGNISKWLKFANTLRLRMAIRISNVEPEKAKQEAEAAIAAGPMLETNADDALYPVEDLNEEGNGMPRMESFYQDVMSTNMESLLKGYNDPRMEEFWSPVELNPVNRKFPELYKNNIGGYHGFSSGSNPEVYTYFRAYSKYGPRFQDGNQYKTPINVMNAAEAYFLKAEGAWRGWNMGGTAESFYKKGIEISIKQWKGTTYPMSAIDDYINGTSTPVAPENPPYYDPPMTDIPVKFSSDKTKQYEQIMTQKWLALFPVSFEAWAEFRRTRLPKLYPKKYSVNANINPSAGQVQTRCSYVESEKNANTEEVEKAVQMLGGSDLENIPLWWDVNPN</sequence>
<dbReference type="InterPro" id="IPR024302">
    <property type="entry name" value="SusD-like"/>
</dbReference>
<feature type="chain" id="PRO_5017179564" evidence="1">
    <location>
        <begin position="28"/>
        <end position="540"/>
    </location>
</feature>
<protein>
    <submittedName>
        <fullName evidence="2">SusD/RagB family nutrient-binding outer membrane lipoprotein</fullName>
    </submittedName>
</protein>
<dbReference type="Proteomes" id="UP000266441">
    <property type="component" value="Unassembled WGS sequence"/>
</dbReference>
<evidence type="ECO:0000313" key="3">
    <source>
        <dbReference type="Proteomes" id="UP000266441"/>
    </source>
</evidence>
<dbReference type="InterPro" id="IPR011990">
    <property type="entry name" value="TPR-like_helical_dom_sf"/>
</dbReference>
<dbReference type="PROSITE" id="PS51257">
    <property type="entry name" value="PROKAR_LIPOPROTEIN"/>
    <property type="match status" value="1"/>
</dbReference>
<proteinExistence type="predicted"/>